<protein>
    <submittedName>
        <fullName evidence="1">Uncharacterized protein</fullName>
    </submittedName>
</protein>
<dbReference type="Proteomes" id="UP001190700">
    <property type="component" value="Unassembled WGS sequence"/>
</dbReference>
<name>A0AAE0FBQ2_9CHLO</name>
<dbReference type="EMBL" id="LGRX02021298">
    <property type="protein sequence ID" value="KAK3256826.1"/>
    <property type="molecule type" value="Genomic_DNA"/>
</dbReference>
<reference evidence="1 2" key="1">
    <citation type="journal article" date="2015" name="Genome Biol. Evol.">
        <title>Comparative Genomics of a Bacterivorous Green Alga Reveals Evolutionary Causalities and Consequences of Phago-Mixotrophic Mode of Nutrition.</title>
        <authorList>
            <person name="Burns J.A."/>
            <person name="Paasch A."/>
            <person name="Narechania A."/>
            <person name="Kim E."/>
        </authorList>
    </citation>
    <scope>NUCLEOTIDE SEQUENCE [LARGE SCALE GENOMIC DNA]</scope>
    <source>
        <strain evidence="1 2">PLY_AMNH</strain>
    </source>
</reference>
<gene>
    <name evidence="1" type="ORF">CYMTET_34062</name>
</gene>
<keyword evidence="2" id="KW-1185">Reference proteome</keyword>
<dbReference type="InterPro" id="IPR042507">
    <property type="entry name" value="TBC1D19"/>
</dbReference>
<dbReference type="AlphaFoldDB" id="A0AAE0FBQ2"/>
<dbReference type="PANTHER" id="PTHR16110">
    <property type="entry name" value="TBC1 DOMAIN FAMILY MEMBER 19"/>
    <property type="match status" value="1"/>
</dbReference>
<comment type="caution">
    <text evidence="1">The sequence shown here is derived from an EMBL/GenBank/DDBJ whole genome shotgun (WGS) entry which is preliminary data.</text>
</comment>
<accession>A0AAE0FBQ2</accession>
<organism evidence="1 2">
    <name type="scientific">Cymbomonas tetramitiformis</name>
    <dbReference type="NCBI Taxonomy" id="36881"/>
    <lineage>
        <taxon>Eukaryota</taxon>
        <taxon>Viridiplantae</taxon>
        <taxon>Chlorophyta</taxon>
        <taxon>Pyramimonadophyceae</taxon>
        <taxon>Pyramimonadales</taxon>
        <taxon>Pyramimonadaceae</taxon>
        <taxon>Cymbomonas</taxon>
    </lineage>
</organism>
<proteinExistence type="predicted"/>
<dbReference type="PANTHER" id="PTHR16110:SF1">
    <property type="entry name" value="TBC1 DOMAIN FAMILY MEMBER 19"/>
    <property type="match status" value="1"/>
</dbReference>
<sequence>MSPWGIGNRMWTRRRGFDWAVRGQGGRKFTTRVGTGAAWYKQERLAKGRKLAEEACIPSCRQFARTGVPSSLRCRIWANSLGLSNISEKQRAYFQRLCGEVEQRKMFTDSLVGSDVLWITDDERYFVFEENLRAVMLAFTRDTEVQGACSCAPHPALHGRGRDRNGANHGPFPPNGVVPFRGLVLYAAPLCYVYPAMEDHYFVFRALYCRHFCRLHVIDASDGLSAPALPGLCASFESILQEAQPEVVFRLVSLGVHPLRPAFSWLVHAFVGFLDPAQVRAAACSDKRQGRSAECDVQHSAGMH</sequence>
<evidence type="ECO:0000313" key="2">
    <source>
        <dbReference type="Proteomes" id="UP001190700"/>
    </source>
</evidence>
<evidence type="ECO:0000313" key="1">
    <source>
        <dbReference type="EMBL" id="KAK3256826.1"/>
    </source>
</evidence>